<organism evidence="3">
    <name type="scientific">Brugia timori</name>
    <dbReference type="NCBI Taxonomy" id="42155"/>
    <lineage>
        <taxon>Eukaryota</taxon>
        <taxon>Metazoa</taxon>
        <taxon>Ecdysozoa</taxon>
        <taxon>Nematoda</taxon>
        <taxon>Chromadorea</taxon>
        <taxon>Rhabditida</taxon>
        <taxon>Spirurina</taxon>
        <taxon>Spiruromorpha</taxon>
        <taxon>Filarioidea</taxon>
        <taxon>Onchocercidae</taxon>
        <taxon>Brugia</taxon>
    </lineage>
</organism>
<name>A0A0R3QGL8_9BILA</name>
<evidence type="ECO:0000313" key="2">
    <source>
        <dbReference type="Proteomes" id="UP000280834"/>
    </source>
</evidence>
<keyword evidence="2" id="KW-1185">Reference proteome</keyword>
<accession>A0A0R3QGL8</accession>
<dbReference type="Proteomes" id="UP000280834">
    <property type="component" value="Unassembled WGS sequence"/>
</dbReference>
<reference evidence="1 2" key="2">
    <citation type="submission" date="2018-11" db="EMBL/GenBank/DDBJ databases">
        <authorList>
            <consortium name="Pathogen Informatics"/>
        </authorList>
    </citation>
    <scope>NUCLEOTIDE SEQUENCE [LARGE SCALE GENOMIC DNA]</scope>
</reference>
<dbReference type="AlphaFoldDB" id="A0A0R3QGL8"/>
<dbReference type="EMBL" id="UZAG01004893">
    <property type="protein sequence ID" value="VDO17307.1"/>
    <property type="molecule type" value="Genomic_DNA"/>
</dbReference>
<protein>
    <submittedName>
        <fullName evidence="1 3">Uncharacterized protein</fullName>
    </submittedName>
</protein>
<proteinExistence type="predicted"/>
<evidence type="ECO:0000313" key="3">
    <source>
        <dbReference type="WBParaSite" id="BTMF_0000551801-mRNA-1"/>
    </source>
</evidence>
<sequence length="40" mass="4535">MQALLQAYEDMPPVTRIYTTSCVLTTLAVVSVRFTDCSFY</sequence>
<dbReference type="WBParaSite" id="BTMF_0000551801-mRNA-1">
    <property type="protein sequence ID" value="BTMF_0000551801-mRNA-1"/>
    <property type="gene ID" value="BTMF_0000551801"/>
</dbReference>
<gene>
    <name evidence="1" type="ORF">BTMF_LOCUS4801</name>
</gene>
<evidence type="ECO:0000313" key="1">
    <source>
        <dbReference type="EMBL" id="VDO17307.1"/>
    </source>
</evidence>
<reference evidence="3" key="1">
    <citation type="submission" date="2017-02" db="UniProtKB">
        <authorList>
            <consortium name="WormBaseParasite"/>
        </authorList>
    </citation>
    <scope>IDENTIFICATION</scope>
</reference>